<keyword evidence="2" id="KW-1283">Bacterial microcompartment</keyword>
<evidence type="ECO:0000256" key="1">
    <source>
        <dbReference type="ARBA" id="ARBA00024322"/>
    </source>
</evidence>
<dbReference type="PROSITE" id="PS51930">
    <property type="entry name" value="BMC_2"/>
    <property type="match status" value="2"/>
</dbReference>
<dbReference type="Pfam" id="PF00936">
    <property type="entry name" value="BMC"/>
    <property type="match status" value="2"/>
</dbReference>
<organism evidence="5 6">
    <name type="scientific">Pelagibaculum spongiae</name>
    <dbReference type="NCBI Taxonomy" id="2080658"/>
    <lineage>
        <taxon>Bacteria</taxon>
        <taxon>Pseudomonadati</taxon>
        <taxon>Pseudomonadota</taxon>
        <taxon>Gammaproteobacteria</taxon>
        <taxon>Oceanospirillales</taxon>
        <taxon>Pelagibaculum</taxon>
    </lineage>
</organism>
<dbReference type="InterPro" id="IPR044872">
    <property type="entry name" value="CcmK/CsoS1_BMC"/>
</dbReference>
<dbReference type="CDD" id="cd07054">
    <property type="entry name" value="BMC_PduT_repeat2"/>
    <property type="match status" value="1"/>
</dbReference>
<dbReference type="InterPro" id="IPR050575">
    <property type="entry name" value="BMC_shell"/>
</dbReference>
<dbReference type="CDD" id="cd07053">
    <property type="entry name" value="BMC_PduT_repeat1"/>
    <property type="match status" value="1"/>
</dbReference>
<accession>A0A2V1H062</accession>
<dbReference type="AlphaFoldDB" id="A0A2V1H062"/>
<evidence type="ECO:0000256" key="2">
    <source>
        <dbReference type="ARBA" id="ARBA00024446"/>
    </source>
</evidence>
<dbReference type="GO" id="GO:0031469">
    <property type="term" value="C:bacterial microcompartment"/>
    <property type="evidence" value="ECO:0007669"/>
    <property type="project" value="UniProtKB-SubCell"/>
</dbReference>
<proteinExistence type="inferred from homology"/>
<dbReference type="SUPFAM" id="SSF143414">
    <property type="entry name" value="CcmK-like"/>
    <property type="match status" value="2"/>
</dbReference>
<dbReference type="InterPro" id="IPR011238">
    <property type="entry name" value="Micro_shell_prot_PduT"/>
</dbReference>
<dbReference type="Gene3D" id="3.30.70.1710">
    <property type="match status" value="2"/>
</dbReference>
<dbReference type="PANTHER" id="PTHR33941:SF11">
    <property type="entry name" value="BACTERIAL MICROCOMPARTMENT SHELL PROTEIN PDUJ"/>
    <property type="match status" value="1"/>
</dbReference>
<evidence type="ECO:0000256" key="3">
    <source>
        <dbReference type="PROSITE-ProRule" id="PRU01278"/>
    </source>
</evidence>
<protein>
    <submittedName>
        <fullName evidence="5">Propanediol utilization protein</fullName>
    </submittedName>
</protein>
<feature type="domain" description="BMC" evidence="4">
    <location>
        <begin position="3"/>
        <end position="85"/>
    </location>
</feature>
<dbReference type="RefSeq" id="WP_116687955.1">
    <property type="nucleotide sequence ID" value="NZ_CAWNYD010000006.1"/>
</dbReference>
<comment type="similarity">
    <text evidence="3">Belongs to the bacterial microcompartments protein family.</text>
</comment>
<dbReference type="InterPro" id="IPR000249">
    <property type="entry name" value="BMC_dom"/>
</dbReference>
<feature type="domain" description="BMC" evidence="4">
    <location>
        <begin position="95"/>
        <end position="181"/>
    </location>
</feature>
<evidence type="ECO:0000313" key="6">
    <source>
        <dbReference type="Proteomes" id="UP000244906"/>
    </source>
</evidence>
<dbReference type="InterPro" id="IPR037233">
    <property type="entry name" value="CcmK-like_sf"/>
</dbReference>
<dbReference type="PANTHER" id="PTHR33941">
    <property type="entry name" value="PROPANEDIOL UTILIZATION PROTEIN PDUA"/>
    <property type="match status" value="1"/>
</dbReference>
<dbReference type="PIRSF" id="PIRSF034834">
    <property type="entry name" value="PduT"/>
    <property type="match status" value="1"/>
</dbReference>
<keyword evidence="6" id="KW-1185">Reference proteome</keyword>
<dbReference type="Proteomes" id="UP000244906">
    <property type="component" value="Unassembled WGS sequence"/>
</dbReference>
<comment type="caution">
    <text evidence="5">The sequence shown here is derived from an EMBL/GenBank/DDBJ whole genome shotgun (WGS) entry which is preliminary data.</text>
</comment>
<comment type="subcellular location">
    <subcellularLocation>
        <location evidence="1">Bacterial microcompartment</location>
    </subcellularLocation>
</comment>
<gene>
    <name evidence="5" type="ORF">DC094_15100</name>
</gene>
<name>A0A2V1H062_9GAMM</name>
<reference evidence="5 6" key="1">
    <citation type="submission" date="2018-04" db="EMBL/GenBank/DDBJ databases">
        <title>Thalassorhabdus spongiae gen. nov., sp. nov., isolated from a marine sponge in South-West Iceland.</title>
        <authorList>
            <person name="Knobloch S."/>
            <person name="Daussin A."/>
            <person name="Johannsson R."/>
            <person name="Marteinsson V.T."/>
        </authorList>
    </citation>
    <scope>NUCLEOTIDE SEQUENCE [LARGE SCALE GENOMIC DNA]</scope>
    <source>
        <strain evidence="5 6">Hp12</strain>
    </source>
</reference>
<dbReference type="EMBL" id="QDDL01000006">
    <property type="protein sequence ID" value="PVZ67759.1"/>
    <property type="molecule type" value="Genomic_DNA"/>
</dbReference>
<dbReference type="OrthoDB" id="9791973at2"/>
<evidence type="ECO:0000259" key="4">
    <source>
        <dbReference type="PROSITE" id="PS51930"/>
    </source>
</evidence>
<dbReference type="SMART" id="SM00877">
    <property type="entry name" value="BMC"/>
    <property type="match status" value="2"/>
</dbReference>
<evidence type="ECO:0000313" key="5">
    <source>
        <dbReference type="EMBL" id="PVZ67759.1"/>
    </source>
</evidence>
<sequence length="181" mass="18746">MKSLAMIEFNSIAKGMESADTMTKAAEVRLEEAKTICPGKYISLVSGDVAAVQASLEAGVAIGGHHIVDQLLIPNVHPQVLNGLRGMTPPTKPNAVGVLEFFSVATSVLACDASAKAADVEIIELRLAMAIGGKSFYTITGDVSAVQAAVDAGAAIGQENGLLIHKAVIPSPTDEFFNTLL</sequence>